<comment type="caution">
    <text evidence="3">The sequence shown here is derived from an EMBL/GenBank/DDBJ whole genome shotgun (WGS) entry which is preliminary data.</text>
</comment>
<keyword evidence="2" id="KW-0472">Membrane</keyword>
<feature type="coiled-coil region" evidence="1">
    <location>
        <begin position="378"/>
        <end position="410"/>
    </location>
</feature>
<evidence type="ECO:0000313" key="3">
    <source>
        <dbReference type="EMBL" id="MDX4069764.1"/>
    </source>
</evidence>
<evidence type="ECO:0000256" key="2">
    <source>
        <dbReference type="SAM" id="Phobius"/>
    </source>
</evidence>
<sequence>MDFSIESISKDRKCWVIRCEGGKYFNHFETYNQVAIGHIDYMGYSKISEFIKKEDVDEEIINYLMVSRGIDRQVAKKIASSSISQAKRFIEIIVEDDYIITIGESSILVGRVKGDAFFDKTPLIYTTLVEDRRRANGEIIYKEVESKMDLTLRRKIEWIAKIPKRKAPFALQKLLISPLTVFSMKDPLVLFHSIYPIFIYNKKYLHFSILIQQKTDIKNNDMINLLQLLNDIENFSLREDIIENINNSSCIEEYNSNLNIKASFMSPGELYGFLTIPLGFDLGTFCAIYIALFGNKKLGFGGIIPEEARVKIIEHILGDKKKSVKQLNLTAPDYINNDVSNINPIVINIENYYGGAIGNIKDVGNISFGKNSKNNFVQNNINTKIDELIKEIKKSNLENKKDIIQQLENSKDNPEKTKKVLGELLTKGSEVSSIGSFIKDLLGMLL</sequence>
<keyword evidence="2" id="KW-1133">Transmembrane helix</keyword>
<keyword evidence="2" id="KW-0812">Transmembrane</keyword>
<proteinExistence type="predicted"/>
<feature type="transmembrane region" description="Helical" evidence="2">
    <location>
        <begin position="270"/>
        <end position="292"/>
    </location>
</feature>
<reference evidence="3" key="1">
    <citation type="journal article" date="2023" name="Front. Microbiol.">
        <title>Genomic diversity and taxonomic marker for Arcobacter species.</title>
        <authorList>
            <person name="Zhou G."/>
            <person name="Gu Y."/>
            <person name="Wang H."/>
            <person name="Chen X."/>
            <person name="Zhang X."/>
            <person name="Shao Z."/>
            <person name="Yan X."/>
            <person name="Zhang J."/>
            <person name="Zhang M."/>
        </authorList>
    </citation>
    <scope>NUCLEOTIDE SEQUENCE</scope>
    <source>
        <strain evidence="3">BJSY19SF1-2</strain>
    </source>
</reference>
<dbReference type="AlphaFoldDB" id="A0AAW9DC29"/>
<evidence type="ECO:0000313" key="4">
    <source>
        <dbReference type="Proteomes" id="UP001283691"/>
    </source>
</evidence>
<dbReference type="Proteomes" id="UP001283691">
    <property type="component" value="Unassembled WGS sequence"/>
</dbReference>
<keyword evidence="1" id="KW-0175">Coiled coil</keyword>
<evidence type="ECO:0000256" key="1">
    <source>
        <dbReference type="SAM" id="Coils"/>
    </source>
</evidence>
<dbReference type="RefSeq" id="WP_319048336.1">
    <property type="nucleotide sequence ID" value="NZ_JAUQUR010000005.1"/>
</dbReference>
<name>A0AAW9DC29_9BACT</name>
<protein>
    <submittedName>
        <fullName evidence="3">Uncharacterized protein</fullName>
    </submittedName>
</protein>
<accession>A0AAW9DC29</accession>
<gene>
    <name evidence="3" type="ORF">Q6A80_08525</name>
</gene>
<reference evidence="3" key="2">
    <citation type="submission" date="2023-07" db="EMBL/GenBank/DDBJ databases">
        <authorList>
            <person name="Zhang M."/>
            <person name="Zhou G."/>
        </authorList>
    </citation>
    <scope>NUCLEOTIDE SEQUENCE</scope>
    <source>
        <strain evidence="3">BJSY19SF1-2</strain>
    </source>
</reference>
<organism evidence="3 4">
    <name type="scientific">Aliarcobacter skirrowii</name>
    <dbReference type="NCBI Taxonomy" id="28200"/>
    <lineage>
        <taxon>Bacteria</taxon>
        <taxon>Pseudomonadati</taxon>
        <taxon>Campylobacterota</taxon>
        <taxon>Epsilonproteobacteria</taxon>
        <taxon>Campylobacterales</taxon>
        <taxon>Arcobacteraceae</taxon>
        <taxon>Aliarcobacter</taxon>
    </lineage>
</organism>
<dbReference type="EMBL" id="JAUQUR010000005">
    <property type="protein sequence ID" value="MDX4069764.1"/>
    <property type="molecule type" value="Genomic_DNA"/>
</dbReference>